<dbReference type="InterPro" id="IPR035992">
    <property type="entry name" value="Ricin_B-like_lectins"/>
</dbReference>
<evidence type="ECO:0000313" key="4">
    <source>
        <dbReference type="Proteomes" id="UP000184501"/>
    </source>
</evidence>
<evidence type="ECO:0000313" key="3">
    <source>
        <dbReference type="EMBL" id="SHG80734.1"/>
    </source>
</evidence>
<dbReference type="CDD" id="cd00161">
    <property type="entry name" value="beta-trefoil_Ricin-like"/>
    <property type="match status" value="1"/>
</dbReference>
<name>A0A1M5MTP3_STRHI</name>
<dbReference type="EMBL" id="FQVN01000014">
    <property type="protein sequence ID" value="SHG80734.1"/>
    <property type="molecule type" value="Genomic_DNA"/>
</dbReference>
<keyword evidence="4" id="KW-1185">Reference proteome</keyword>
<protein>
    <submittedName>
        <fullName evidence="3">Ricin-type beta-trefoil lectin domain-containing protein</fullName>
    </submittedName>
</protein>
<organism evidence="3 4">
    <name type="scientific">Streptoalloteichus hindustanus</name>
    <dbReference type="NCBI Taxonomy" id="2017"/>
    <lineage>
        <taxon>Bacteria</taxon>
        <taxon>Bacillati</taxon>
        <taxon>Actinomycetota</taxon>
        <taxon>Actinomycetes</taxon>
        <taxon>Pseudonocardiales</taxon>
        <taxon>Pseudonocardiaceae</taxon>
        <taxon>Streptoalloteichus</taxon>
    </lineage>
</organism>
<evidence type="ECO:0000259" key="2">
    <source>
        <dbReference type="SMART" id="SM00458"/>
    </source>
</evidence>
<dbReference type="SUPFAM" id="SSF50370">
    <property type="entry name" value="Ricin B-like lectins"/>
    <property type="match status" value="1"/>
</dbReference>
<feature type="signal peptide" evidence="1">
    <location>
        <begin position="1"/>
        <end position="25"/>
    </location>
</feature>
<dbReference type="GO" id="GO:0030246">
    <property type="term" value="F:carbohydrate binding"/>
    <property type="evidence" value="ECO:0007669"/>
    <property type="project" value="UniProtKB-KW"/>
</dbReference>
<dbReference type="OrthoDB" id="3373658at2"/>
<gene>
    <name evidence="3" type="ORF">SAMN05444320_11449</name>
</gene>
<sequence length="149" mass="16416">MRSVLAATVLALATSSLLAAPSASAADFFEIRSDLHNKCLTTNGDNVEMRTCDGTGRQVWFWDGPKLRNLAERHCLDVKHGQINAAVQAVGDCHGNANQRWSFQGRRIHTDVNGQVLSIQNNGDTRDGAGINMRNYVGGAWQHWSTRRI</sequence>
<dbReference type="Gene3D" id="2.80.10.50">
    <property type="match status" value="1"/>
</dbReference>
<dbReference type="RefSeq" id="WP_073489360.1">
    <property type="nucleotide sequence ID" value="NZ_FQVN01000014.1"/>
</dbReference>
<proteinExistence type="predicted"/>
<dbReference type="PROSITE" id="PS50231">
    <property type="entry name" value="RICIN_B_LECTIN"/>
    <property type="match status" value="1"/>
</dbReference>
<feature type="domain" description="Ricin B lectin" evidence="2">
    <location>
        <begin position="27"/>
        <end position="147"/>
    </location>
</feature>
<feature type="chain" id="PRO_5013359329" evidence="1">
    <location>
        <begin position="26"/>
        <end position="149"/>
    </location>
</feature>
<dbReference type="STRING" id="2017.SAMN05444320_11449"/>
<accession>A0A1M5MTP3</accession>
<reference evidence="3 4" key="1">
    <citation type="submission" date="2016-11" db="EMBL/GenBank/DDBJ databases">
        <authorList>
            <person name="Jaros S."/>
            <person name="Januszkiewicz K."/>
            <person name="Wedrychowicz H."/>
        </authorList>
    </citation>
    <scope>NUCLEOTIDE SEQUENCE [LARGE SCALE GENOMIC DNA]</scope>
    <source>
        <strain evidence="3 4">DSM 44523</strain>
    </source>
</reference>
<dbReference type="SMART" id="SM00458">
    <property type="entry name" value="RICIN"/>
    <property type="match status" value="1"/>
</dbReference>
<dbReference type="InterPro" id="IPR000772">
    <property type="entry name" value="Ricin_B_lectin"/>
</dbReference>
<dbReference type="AlphaFoldDB" id="A0A1M5MTP3"/>
<evidence type="ECO:0000256" key="1">
    <source>
        <dbReference type="SAM" id="SignalP"/>
    </source>
</evidence>
<keyword evidence="3" id="KW-0430">Lectin</keyword>
<keyword evidence="1" id="KW-0732">Signal</keyword>
<dbReference type="Pfam" id="PF00652">
    <property type="entry name" value="Ricin_B_lectin"/>
    <property type="match status" value="1"/>
</dbReference>
<dbReference type="Proteomes" id="UP000184501">
    <property type="component" value="Unassembled WGS sequence"/>
</dbReference>